<dbReference type="Proteomes" id="UP001530400">
    <property type="component" value="Unassembled WGS sequence"/>
</dbReference>
<dbReference type="SUPFAM" id="SSF53335">
    <property type="entry name" value="S-adenosyl-L-methionine-dependent methyltransferases"/>
    <property type="match status" value="1"/>
</dbReference>
<dbReference type="PANTHER" id="PTHR34203:SF15">
    <property type="entry name" value="SLL1173 PROTEIN"/>
    <property type="match status" value="1"/>
</dbReference>
<evidence type="ECO:0000313" key="3">
    <source>
        <dbReference type="Proteomes" id="UP001530400"/>
    </source>
</evidence>
<dbReference type="InterPro" id="IPR029063">
    <property type="entry name" value="SAM-dependent_MTases_sf"/>
</dbReference>
<accession>A0ABD3NDZ1</accession>
<evidence type="ECO:0000259" key="1">
    <source>
        <dbReference type="Pfam" id="PF05050"/>
    </source>
</evidence>
<evidence type="ECO:0000313" key="2">
    <source>
        <dbReference type="EMBL" id="KAL3773648.1"/>
    </source>
</evidence>
<sequence length="363" mass="40120">MMRIIFRGKRPSEEAGARFDNVAEQGTARGDKASSTLSKKSVMYATFLMAMAALSLPHQSPPSPSSSVARVDSRPQSLHAAINTPVGNGWSMFSHQDFQKTTPNPHGFTCTYTPFKSSTGIEKDPDGATIEICVHPSNDGISENVKKAGRFSHCDDLSQEWNERIPSKDSASSSGQEEPIYVEIGANIGTCILEMLVGTNAPIIAFEPNPMNYYAVRETMRKLHSSYQKRLLLFPVALGSEQGTNKIFTAEGNAGNSIVGKIIKDSPKQQFDEKKQFDIYVERLDHILKPGPRIPLVKMDAQGYECEILKGMGADVAHTIERVHFENAKKWLRAQNCLDLTQRFEEYGFRVTPQGGFNAIASK</sequence>
<dbReference type="Pfam" id="PF05050">
    <property type="entry name" value="Methyltransf_21"/>
    <property type="match status" value="1"/>
</dbReference>
<dbReference type="Gene3D" id="3.40.50.150">
    <property type="entry name" value="Vaccinia Virus protein VP39"/>
    <property type="match status" value="1"/>
</dbReference>
<reference evidence="2 3" key="1">
    <citation type="submission" date="2024-10" db="EMBL/GenBank/DDBJ databases">
        <title>Updated reference genomes for cyclostephanoid diatoms.</title>
        <authorList>
            <person name="Roberts W.R."/>
            <person name="Alverson A.J."/>
        </authorList>
    </citation>
    <scope>NUCLEOTIDE SEQUENCE [LARGE SCALE GENOMIC DNA]</scope>
    <source>
        <strain evidence="2 3">AJA010-31</strain>
    </source>
</reference>
<keyword evidence="3" id="KW-1185">Reference proteome</keyword>
<comment type="caution">
    <text evidence="2">The sequence shown here is derived from an EMBL/GenBank/DDBJ whole genome shotgun (WGS) entry which is preliminary data.</text>
</comment>
<feature type="domain" description="Methyltransferase FkbM" evidence="1">
    <location>
        <begin position="183"/>
        <end position="351"/>
    </location>
</feature>
<organism evidence="2 3">
    <name type="scientific">Cyclotella atomus</name>
    <dbReference type="NCBI Taxonomy" id="382360"/>
    <lineage>
        <taxon>Eukaryota</taxon>
        <taxon>Sar</taxon>
        <taxon>Stramenopiles</taxon>
        <taxon>Ochrophyta</taxon>
        <taxon>Bacillariophyta</taxon>
        <taxon>Coscinodiscophyceae</taxon>
        <taxon>Thalassiosirophycidae</taxon>
        <taxon>Stephanodiscales</taxon>
        <taxon>Stephanodiscaceae</taxon>
        <taxon>Cyclotella</taxon>
    </lineage>
</organism>
<name>A0ABD3NDZ1_9STRA</name>
<dbReference type="EMBL" id="JALLPJ020001225">
    <property type="protein sequence ID" value="KAL3773648.1"/>
    <property type="molecule type" value="Genomic_DNA"/>
</dbReference>
<proteinExistence type="predicted"/>
<gene>
    <name evidence="2" type="ORF">ACHAWO_007715</name>
</gene>
<dbReference type="InterPro" id="IPR052514">
    <property type="entry name" value="SAM-dependent_MTase"/>
</dbReference>
<protein>
    <recommendedName>
        <fullName evidence="1">Methyltransferase FkbM domain-containing protein</fullName>
    </recommendedName>
</protein>
<dbReference type="NCBIfam" id="TIGR01444">
    <property type="entry name" value="fkbM_fam"/>
    <property type="match status" value="1"/>
</dbReference>
<dbReference type="AlphaFoldDB" id="A0ABD3NDZ1"/>
<dbReference type="InterPro" id="IPR006342">
    <property type="entry name" value="FkbM_mtfrase"/>
</dbReference>
<dbReference type="PANTHER" id="PTHR34203">
    <property type="entry name" value="METHYLTRANSFERASE, FKBM FAMILY PROTEIN"/>
    <property type="match status" value="1"/>
</dbReference>